<organism evidence="1 2">
    <name type="scientific">Staphylococcus americanisciuri</name>
    <dbReference type="NCBI Taxonomy" id="2973940"/>
    <lineage>
        <taxon>Bacteria</taxon>
        <taxon>Bacillati</taxon>
        <taxon>Bacillota</taxon>
        <taxon>Bacilli</taxon>
        <taxon>Bacillales</taxon>
        <taxon>Staphylococcaceae</taxon>
        <taxon>Staphylococcus</taxon>
    </lineage>
</organism>
<gene>
    <name evidence="1" type="ORF">NXS11_08415</name>
</gene>
<dbReference type="Proteomes" id="UP001205609">
    <property type="component" value="Unassembled WGS sequence"/>
</dbReference>
<dbReference type="Gene3D" id="3.40.50.200">
    <property type="entry name" value="Peptidase S8/S53 domain"/>
    <property type="match status" value="1"/>
</dbReference>
<protein>
    <submittedName>
        <fullName evidence="1">Uncharacterized protein</fullName>
    </submittedName>
</protein>
<comment type="caution">
    <text evidence="1">The sequence shown here is derived from an EMBL/GenBank/DDBJ whole genome shotgun (WGS) entry which is preliminary data.</text>
</comment>
<keyword evidence="2" id="KW-1185">Reference proteome</keyword>
<proteinExistence type="predicted"/>
<dbReference type="InterPro" id="IPR036852">
    <property type="entry name" value="Peptidase_S8/S53_dom_sf"/>
</dbReference>
<evidence type="ECO:0000313" key="1">
    <source>
        <dbReference type="EMBL" id="MCS4486918.1"/>
    </source>
</evidence>
<sequence>MNLSLGDYYINNNANNQIDNKPDLIAYRKAVNYAHKKGCVIVAAVENDGLNVKNKKEWTLEFMTEVIYTLNKEDL</sequence>
<reference evidence="1 2" key="1">
    <citation type="journal article" date="2023" name="Int. J. Syst. Evol. Microbiol.">
        <title>Streptococcus sciuri sp. nov., Staphylococcus marylandisciuri sp. nov. and Staphylococcus americanisciuri sp. nov., isolated from faeces of eastern grey squirrel (Sciurus carolinensis).</title>
        <authorList>
            <person name="Volokhov D.V."/>
            <person name="Zagorodnyaya T.A."/>
            <person name="Furtak V.A."/>
            <person name="Nattanmai G."/>
            <person name="Randall L."/>
            <person name="Jose S."/>
            <person name="Gao Y."/>
            <person name="Eisenberg T."/>
            <person name="Delmonte P."/>
            <person name="Blom J."/>
            <person name="Mitchell K.K."/>
        </authorList>
    </citation>
    <scope>NUCLEOTIDE SEQUENCE [LARGE SCALE GENOMIC DNA]</scope>
    <source>
        <strain evidence="1 2">GRT3</strain>
    </source>
</reference>
<dbReference type="EMBL" id="JANUXY010000008">
    <property type="protein sequence ID" value="MCS4486918.1"/>
    <property type="molecule type" value="Genomic_DNA"/>
</dbReference>
<evidence type="ECO:0000313" key="2">
    <source>
        <dbReference type="Proteomes" id="UP001205609"/>
    </source>
</evidence>
<accession>A0ABT2F390</accession>
<name>A0ABT2F390_9STAP</name>